<proteinExistence type="predicted"/>
<evidence type="ECO:0000313" key="2">
    <source>
        <dbReference type="Proteomes" id="UP000054653"/>
    </source>
</evidence>
<sequence>LSRDDLQQPRLARIRGLQLPAYGPLMHDYPVAL</sequence>
<reference evidence="1 2" key="1">
    <citation type="submission" date="2015-01" db="EMBL/GenBank/DDBJ databases">
        <title>Evolution of Trichinella species and genotypes.</title>
        <authorList>
            <person name="Korhonen P.K."/>
            <person name="Edoardo P."/>
            <person name="Giuseppe L.R."/>
            <person name="Gasser R.B."/>
        </authorList>
    </citation>
    <scope>NUCLEOTIDE SEQUENCE [LARGE SCALE GENOMIC DNA]</scope>
    <source>
        <strain evidence="1">ISS120</strain>
    </source>
</reference>
<dbReference type="Proteomes" id="UP000054653">
    <property type="component" value="Unassembled WGS sequence"/>
</dbReference>
<dbReference type="AlphaFoldDB" id="A0A0V0YQJ6"/>
<comment type="caution">
    <text evidence="1">The sequence shown here is derived from an EMBL/GenBank/DDBJ whole genome shotgun (WGS) entry which is preliminary data.</text>
</comment>
<protein>
    <submittedName>
        <fullName evidence="1">Uncharacterized protein</fullName>
    </submittedName>
</protein>
<feature type="non-terminal residue" evidence="1">
    <location>
        <position position="1"/>
    </location>
</feature>
<dbReference type="EMBL" id="JYDI01007548">
    <property type="protein sequence ID" value="KRY02438.1"/>
    <property type="molecule type" value="Genomic_DNA"/>
</dbReference>
<keyword evidence="2" id="KW-1185">Reference proteome</keyword>
<gene>
    <name evidence="1" type="ORF">T03_5779</name>
</gene>
<organism evidence="1 2">
    <name type="scientific">Trichinella britovi</name>
    <name type="common">Parasitic roundworm</name>
    <dbReference type="NCBI Taxonomy" id="45882"/>
    <lineage>
        <taxon>Eukaryota</taxon>
        <taxon>Metazoa</taxon>
        <taxon>Ecdysozoa</taxon>
        <taxon>Nematoda</taxon>
        <taxon>Enoplea</taxon>
        <taxon>Dorylaimia</taxon>
        <taxon>Trichinellida</taxon>
        <taxon>Trichinellidae</taxon>
        <taxon>Trichinella</taxon>
    </lineage>
</organism>
<accession>A0A0V0YQJ6</accession>
<evidence type="ECO:0000313" key="1">
    <source>
        <dbReference type="EMBL" id="KRY02438.1"/>
    </source>
</evidence>
<name>A0A0V0YQJ6_TRIBR</name>